<proteinExistence type="predicted"/>
<dbReference type="PROSITE" id="PS51318">
    <property type="entry name" value="TAT"/>
    <property type="match status" value="1"/>
</dbReference>
<gene>
    <name evidence="1" type="ORF">San01_37690</name>
</gene>
<dbReference type="EMBL" id="BLAG01000010">
    <property type="protein sequence ID" value="GES31282.1"/>
    <property type="molecule type" value="Genomic_DNA"/>
</dbReference>
<dbReference type="Proteomes" id="UP000325598">
    <property type="component" value="Unassembled WGS sequence"/>
</dbReference>
<comment type="caution">
    <text evidence="1">The sequence shown here is derived from an EMBL/GenBank/DDBJ whole genome shotgun (WGS) entry which is preliminary data.</text>
</comment>
<dbReference type="OrthoDB" id="4283903at2"/>
<accession>A0A5J4LGR6</accession>
<dbReference type="InterPro" id="IPR006311">
    <property type="entry name" value="TAT_signal"/>
</dbReference>
<dbReference type="RefSeq" id="WP_143589268.1">
    <property type="nucleotide sequence ID" value="NZ_BLAG01000010.1"/>
</dbReference>
<reference evidence="1 2" key="1">
    <citation type="submission" date="2019-10" db="EMBL/GenBank/DDBJ databases">
        <title>Whole genome shotgun sequence of Streptomyces angustmyceticus NBRC 3934.</title>
        <authorList>
            <person name="Hosoyama A."/>
            <person name="Ichikawa N."/>
            <person name="Kimura A."/>
            <person name="Kitahashi Y."/>
            <person name="Komaki H."/>
            <person name="Uohara A."/>
        </authorList>
    </citation>
    <scope>NUCLEOTIDE SEQUENCE [LARGE SCALE GENOMIC DNA]</scope>
    <source>
        <strain evidence="1 2">NBRC 3934</strain>
    </source>
</reference>
<protein>
    <submittedName>
        <fullName evidence="1">Uncharacterized protein</fullName>
    </submittedName>
</protein>
<organism evidence="1 2">
    <name type="scientific">Streptomyces angustmyceticus</name>
    <dbReference type="NCBI Taxonomy" id="285578"/>
    <lineage>
        <taxon>Bacteria</taxon>
        <taxon>Bacillati</taxon>
        <taxon>Actinomycetota</taxon>
        <taxon>Actinomycetes</taxon>
        <taxon>Kitasatosporales</taxon>
        <taxon>Streptomycetaceae</taxon>
        <taxon>Streptomyces</taxon>
    </lineage>
</organism>
<evidence type="ECO:0000313" key="2">
    <source>
        <dbReference type="Proteomes" id="UP000325598"/>
    </source>
</evidence>
<dbReference type="AlphaFoldDB" id="A0A5J4LGR6"/>
<sequence length="242" mass="25803">MGLSRRVVTSACALAVGTAVLTPVLGNESAQASSVNAAPAAAKQHAVVVKAGGFHSKSGTLNCRKKGETAWIWDSAAGASRVSWKPKGGHLVSRVWRHTPDGISTRTVPTWRKSVKWKVTSTYGNGRNLSKVYGYCSTQGWRVGKASDKLSQKKSGTKRCPAGKTVYISSGGIGNIKHVFKSTSGGALHTHNFGGSQQVLVTDRATPTEMRAVKWRVEAWSIKHGIPNAQTGRVTLSCISKY</sequence>
<name>A0A5J4LGR6_9ACTN</name>
<keyword evidence="2" id="KW-1185">Reference proteome</keyword>
<dbReference type="GeneID" id="96751968"/>
<evidence type="ECO:0000313" key="1">
    <source>
        <dbReference type="EMBL" id="GES31282.1"/>
    </source>
</evidence>